<feature type="compositionally biased region" description="Basic residues" evidence="1">
    <location>
        <begin position="85"/>
        <end position="94"/>
    </location>
</feature>
<proteinExistence type="predicted"/>
<comment type="caution">
    <text evidence="2">The sequence shown here is derived from an EMBL/GenBank/DDBJ whole genome shotgun (WGS) entry which is preliminary data.</text>
</comment>
<feature type="compositionally biased region" description="Pro residues" evidence="1">
    <location>
        <begin position="198"/>
        <end position="207"/>
    </location>
</feature>
<reference evidence="2 3" key="1">
    <citation type="submission" date="2024-02" db="EMBL/GenBank/DDBJ databases">
        <title>A draft genome for the cacao thread blight pathogen Marasmius crinis-equi.</title>
        <authorList>
            <person name="Cohen S.P."/>
            <person name="Baruah I.K."/>
            <person name="Amoako-Attah I."/>
            <person name="Bukari Y."/>
            <person name="Meinhardt L.W."/>
            <person name="Bailey B.A."/>
        </authorList>
    </citation>
    <scope>NUCLEOTIDE SEQUENCE [LARGE SCALE GENOMIC DNA]</scope>
    <source>
        <strain evidence="2 3">GH-76</strain>
    </source>
</reference>
<feature type="region of interest" description="Disordered" evidence="1">
    <location>
        <begin position="85"/>
        <end position="249"/>
    </location>
</feature>
<evidence type="ECO:0000256" key="1">
    <source>
        <dbReference type="SAM" id="MobiDB-lite"/>
    </source>
</evidence>
<name>A0ABR3F070_9AGAR</name>
<accession>A0ABR3F070</accession>
<protein>
    <submittedName>
        <fullName evidence="2">Uncharacterized protein</fullName>
    </submittedName>
</protein>
<keyword evidence="3" id="KW-1185">Reference proteome</keyword>
<evidence type="ECO:0000313" key="3">
    <source>
        <dbReference type="Proteomes" id="UP001465976"/>
    </source>
</evidence>
<organism evidence="2 3">
    <name type="scientific">Marasmius crinis-equi</name>
    <dbReference type="NCBI Taxonomy" id="585013"/>
    <lineage>
        <taxon>Eukaryota</taxon>
        <taxon>Fungi</taxon>
        <taxon>Dikarya</taxon>
        <taxon>Basidiomycota</taxon>
        <taxon>Agaricomycotina</taxon>
        <taxon>Agaricomycetes</taxon>
        <taxon>Agaricomycetidae</taxon>
        <taxon>Agaricales</taxon>
        <taxon>Marasmiineae</taxon>
        <taxon>Marasmiaceae</taxon>
        <taxon>Marasmius</taxon>
    </lineage>
</organism>
<gene>
    <name evidence="2" type="ORF">V5O48_013399</name>
</gene>
<evidence type="ECO:0000313" key="2">
    <source>
        <dbReference type="EMBL" id="KAL0568581.1"/>
    </source>
</evidence>
<dbReference type="Proteomes" id="UP001465976">
    <property type="component" value="Unassembled WGS sequence"/>
</dbReference>
<sequence>MDFFSTLLKERKKGFFRGSKRSKLDGTFSPPPPLAELAIDPVVPYPYPYSRTAIDSKVSLAPTTSQWSPVSVTFDKPHVLVKRSKSLAGRGRRSRFQDEDGDGDDSEDGDRKSKLLSVVILPLSRRKSKSDASSSVRGRKSPDSITSASPTPSSSSSSSCDDVSSISSRKHTTPGLGLRRSASHASVRGRHHHHYDVPPLPLPPVPKVPEMKSDRTRPTRPKTADSSGSPRARSRPRPQPIQPQATENVEGYWDHLQLFDESRVPSSLLILPRRHQSSPVPF</sequence>
<dbReference type="EMBL" id="JBAHYK010001301">
    <property type="protein sequence ID" value="KAL0568581.1"/>
    <property type="molecule type" value="Genomic_DNA"/>
</dbReference>
<feature type="compositionally biased region" description="Low complexity" evidence="1">
    <location>
        <begin position="143"/>
        <end position="167"/>
    </location>
</feature>
<feature type="compositionally biased region" description="Acidic residues" evidence="1">
    <location>
        <begin position="99"/>
        <end position="108"/>
    </location>
</feature>